<dbReference type="EnsemblPlants" id="EMT32930">
    <property type="protein sequence ID" value="EMT32930"/>
    <property type="gene ID" value="F775_04146"/>
</dbReference>
<dbReference type="InterPro" id="IPR036047">
    <property type="entry name" value="F-box-like_dom_sf"/>
</dbReference>
<evidence type="ECO:0000313" key="1">
    <source>
        <dbReference type="EnsemblPlants" id="EMT32930"/>
    </source>
</evidence>
<dbReference type="AlphaFoldDB" id="M8C6H4"/>
<dbReference type="NCBIfam" id="TIGR01640">
    <property type="entry name" value="F_box_assoc_1"/>
    <property type="match status" value="1"/>
</dbReference>
<dbReference type="PROSITE" id="PS50181">
    <property type="entry name" value="FBOX"/>
    <property type="match status" value="1"/>
</dbReference>
<protein>
    <submittedName>
        <fullName evidence="1">Uncharacterized protein</fullName>
    </submittedName>
</protein>
<dbReference type="PANTHER" id="PTHR31111">
    <property type="entry name" value="BNAA05G37150D PROTEIN-RELATED"/>
    <property type="match status" value="1"/>
</dbReference>
<proteinExistence type="predicted"/>
<dbReference type="SMART" id="SM00256">
    <property type="entry name" value="FBOX"/>
    <property type="match status" value="1"/>
</dbReference>
<sequence>MATAMKTSQEILKVYKSRSRYCPALPDEMVFEILVRMPVKALTRFKSVSKTWRATISDTSFVHSHLQQSAKNNQDRKTSFLITPITLDDMVINSEAWPTNFSNHIPFYSWQEGQDDACHVHSTTFHGEFGSVYEMLHCDGLVVLSTDTRVYVFNPAIHDVLRLPDCQEDVWKFPTVGFGLAPRMNKYKVARFFYRYLDFSTRTYSVGMEIFTIGGDDIGSCWRSVAEDPPLPIGPRSATHFKGSLYLFVWDELVEPRTQGALRFNLEDETFSFISHPNVLSSEVEQLYFVELGGELCLAQGLEGKQVIWMLLSGEWVQHYVIILPEPEPWTFETLSVIAKDVLLLRSGNCLYHYDNARRDVMEVVRLDRLSYKNPRVGSFNFVGREDVFMFAMISYTESLLPVTNPRQHLVMSPDTPGRG</sequence>
<dbReference type="Pfam" id="PF00646">
    <property type="entry name" value="F-box"/>
    <property type="match status" value="1"/>
</dbReference>
<dbReference type="PANTHER" id="PTHR31111:SF133">
    <property type="entry name" value="OS07G0196600 PROTEIN"/>
    <property type="match status" value="1"/>
</dbReference>
<dbReference type="SUPFAM" id="SSF81383">
    <property type="entry name" value="F-box domain"/>
    <property type="match status" value="1"/>
</dbReference>
<dbReference type="CDD" id="cd22157">
    <property type="entry name" value="F-box_AtFBW1-like"/>
    <property type="match status" value="1"/>
</dbReference>
<dbReference type="Pfam" id="PF08268">
    <property type="entry name" value="FBA_3"/>
    <property type="match status" value="1"/>
</dbReference>
<dbReference type="InterPro" id="IPR013187">
    <property type="entry name" value="F-box-assoc_dom_typ3"/>
</dbReference>
<dbReference type="Gene3D" id="1.20.1280.50">
    <property type="match status" value="1"/>
</dbReference>
<reference evidence="1" key="1">
    <citation type="submission" date="2015-06" db="UniProtKB">
        <authorList>
            <consortium name="EnsemblPlants"/>
        </authorList>
    </citation>
    <scope>IDENTIFICATION</scope>
</reference>
<name>M8C6H4_AEGTA</name>
<dbReference type="InterPro" id="IPR017451">
    <property type="entry name" value="F-box-assoc_interact_dom"/>
</dbReference>
<dbReference type="InterPro" id="IPR001810">
    <property type="entry name" value="F-box_dom"/>
</dbReference>
<accession>M8C6H4</accession>
<organism evidence="1">
    <name type="scientific">Aegilops tauschii</name>
    <name type="common">Tausch's goatgrass</name>
    <name type="synonym">Aegilops squarrosa</name>
    <dbReference type="NCBI Taxonomy" id="37682"/>
    <lineage>
        <taxon>Eukaryota</taxon>
        <taxon>Viridiplantae</taxon>
        <taxon>Streptophyta</taxon>
        <taxon>Embryophyta</taxon>
        <taxon>Tracheophyta</taxon>
        <taxon>Spermatophyta</taxon>
        <taxon>Magnoliopsida</taxon>
        <taxon>Liliopsida</taxon>
        <taxon>Poales</taxon>
        <taxon>Poaceae</taxon>
        <taxon>BOP clade</taxon>
        <taxon>Pooideae</taxon>
        <taxon>Triticodae</taxon>
        <taxon>Triticeae</taxon>
        <taxon>Triticinae</taxon>
        <taxon>Aegilops</taxon>
    </lineage>
</organism>